<comment type="caution">
    <text evidence="2">The sequence shown here is derived from an EMBL/GenBank/DDBJ whole genome shotgun (WGS) entry which is preliminary data.</text>
</comment>
<dbReference type="Proteomes" id="UP000192610">
    <property type="component" value="Unassembled WGS sequence"/>
</dbReference>
<accession>A0A1V9E3M6</accession>
<dbReference type="EMBL" id="LVXG01000067">
    <property type="protein sequence ID" value="OQP40696.1"/>
    <property type="molecule type" value="Genomic_DNA"/>
</dbReference>
<feature type="transmembrane region" description="Helical" evidence="1">
    <location>
        <begin position="47"/>
        <end position="69"/>
    </location>
</feature>
<evidence type="ECO:0000313" key="2">
    <source>
        <dbReference type="EMBL" id="OQP40696.1"/>
    </source>
</evidence>
<evidence type="ECO:0000256" key="1">
    <source>
        <dbReference type="SAM" id="Phobius"/>
    </source>
</evidence>
<protein>
    <submittedName>
        <fullName evidence="2">Uncharacterized protein</fullName>
    </submittedName>
</protein>
<proteinExistence type="predicted"/>
<sequence>MQCTDGVYQREKTEQALLTKDRNIMWYNHLCIHVCWYFNPDPAFYEYFIGFDPNFILLFLLFPVFELTLKNNP</sequence>
<organism evidence="2 3">
    <name type="scientific">Niastella yeongjuensis</name>
    <dbReference type="NCBI Taxonomy" id="354355"/>
    <lineage>
        <taxon>Bacteria</taxon>
        <taxon>Pseudomonadati</taxon>
        <taxon>Bacteroidota</taxon>
        <taxon>Chitinophagia</taxon>
        <taxon>Chitinophagales</taxon>
        <taxon>Chitinophagaceae</taxon>
        <taxon>Niastella</taxon>
    </lineage>
</organism>
<dbReference type="AlphaFoldDB" id="A0A1V9E3M6"/>
<name>A0A1V9E3M6_9BACT</name>
<keyword evidence="1" id="KW-1133">Transmembrane helix</keyword>
<reference evidence="3" key="1">
    <citation type="submission" date="2016-04" db="EMBL/GenBank/DDBJ databases">
        <authorList>
            <person name="Chen L."/>
            <person name="Zhuang W."/>
            <person name="Wang G."/>
        </authorList>
    </citation>
    <scope>NUCLEOTIDE SEQUENCE [LARGE SCALE GENOMIC DNA]</scope>
    <source>
        <strain evidence="3">17621</strain>
    </source>
</reference>
<gene>
    <name evidence="2" type="ORF">A4H97_13815</name>
</gene>
<keyword evidence="3" id="KW-1185">Reference proteome</keyword>
<keyword evidence="1" id="KW-0472">Membrane</keyword>
<evidence type="ECO:0000313" key="3">
    <source>
        <dbReference type="Proteomes" id="UP000192610"/>
    </source>
</evidence>
<keyword evidence="1" id="KW-0812">Transmembrane</keyword>